<evidence type="ECO:0000313" key="2">
    <source>
        <dbReference type="EMBL" id="JAE01488.1"/>
    </source>
</evidence>
<proteinExistence type="predicted"/>
<dbReference type="AlphaFoldDB" id="A0A0A9EZN0"/>
<reference evidence="2" key="2">
    <citation type="journal article" date="2015" name="Data Brief">
        <title>Shoot transcriptome of the giant reed, Arundo donax.</title>
        <authorList>
            <person name="Barrero R.A."/>
            <person name="Guerrero F.D."/>
            <person name="Moolhuijzen P."/>
            <person name="Goolsby J.A."/>
            <person name="Tidwell J."/>
            <person name="Bellgard S.E."/>
            <person name="Bellgard M.I."/>
        </authorList>
    </citation>
    <scope>NUCLEOTIDE SEQUENCE</scope>
    <source>
        <tissue evidence="2">Shoot tissue taken approximately 20 cm above the soil surface</tissue>
    </source>
</reference>
<protein>
    <submittedName>
        <fullName evidence="2">Uncharacterized protein</fullName>
    </submittedName>
</protein>
<dbReference type="EMBL" id="GBRH01196408">
    <property type="protein sequence ID" value="JAE01488.1"/>
    <property type="molecule type" value="Transcribed_RNA"/>
</dbReference>
<accession>A0A0A9EZN0</accession>
<sequence>MPSEVDHIMLIASRRASSSQKVSSPLSQSLDISVAV</sequence>
<name>A0A0A9EZN0_ARUDO</name>
<feature type="compositionally biased region" description="Low complexity" evidence="1">
    <location>
        <begin position="14"/>
        <end position="30"/>
    </location>
</feature>
<organism evidence="2">
    <name type="scientific">Arundo donax</name>
    <name type="common">Giant reed</name>
    <name type="synonym">Donax arundinaceus</name>
    <dbReference type="NCBI Taxonomy" id="35708"/>
    <lineage>
        <taxon>Eukaryota</taxon>
        <taxon>Viridiplantae</taxon>
        <taxon>Streptophyta</taxon>
        <taxon>Embryophyta</taxon>
        <taxon>Tracheophyta</taxon>
        <taxon>Spermatophyta</taxon>
        <taxon>Magnoliopsida</taxon>
        <taxon>Liliopsida</taxon>
        <taxon>Poales</taxon>
        <taxon>Poaceae</taxon>
        <taxon>PACMAD clade</taxon>
        <taxon>Arundinoideae</taxon>
        <taxon>Arundineae</taxon>
        <taxon>Arundo</taxon>
    </lineage>
</organism>
<feature type="region of interest" description="Disordered" evidence="1">
    <location>
        <begin position="14"/>
        <end position="36"/>
    </location>
</feature>
<evidence type="ECO:0000256" key="1">
    <source>
        <dbReference type="SAM" id="MobiDB-lite"/>
    </source>
</evidence>
<reference evidence="2" key="1">
    <citation type="submission" date="2014-09" db="EMBL/GenBank/DDBJ databases">
        <authorList>
            <person name="Magalhaes I.L.F."/>
            <person name="Oliveira U."/>
            <person name="Santos F.R."/>
            <person name="Vidigal T.H.D.A."/>
            <person name="Brescovit A.D."/>
            <person name="Santos A.J."/>
        </authorList>
    </citation>
    <scope>NUCLEOTIDE SEQUENCE</scope>
    <source>
        <tissue evidence="2">Shoot tissue taken approximately 20 cm above the soil surface</tissue>
    </source>
</reference>